<keyword evidence="2" id="KW-1185">Reference proteome</keyword>
<dbReference type="EMBL" id="WWBZ02000073">
    <property type="protein sequence ID" value="KAF4302443.1"/>
    <property type="molecule type" value="Genomic_DNA"/>
</dbReference>
<protein>
    <submittedName>
        <fullName evidence="1">Ethyl tert-butyl ether degradation EthD</fullName>
    </submittedName>
</protein>
<comment type="caution">
    <text evidence="1">The sequence shown here is derived from an EMBL/GenBank/DDBJ whole genome shotgun (WGS) entry which is preliminary data.</text>
</comment>
<dbReference type="InterPro" id="IPR011008">
    <property type="entry name" value="Dimeric_a/b-barrel"/>
</dbReference>
<proteinExistence type="predicted"/>
<sequence>MDHYTNVHLPMIEQYFPGKLLKWEVTTLPEDAQFMVLSRVEWTSEEDFNSLHSCEDGKKIFADVPNFATGPPLFLKETPFASSS</sequence>
<dbReference type="OrthoDB" id="4892971at2759"/>
<accession>A0A8H4N0D7</accession>
<name>A0A8H4N0D7_9PEZI</name>
<evidence type="ECO:0000313" key="2">
    <source>
        <dbReference type="Proteomes" id="UP000572817"/>
    </source>
</evidence>
<dbReference type="Gene3D" id="3.30.70.100">
    <property type="match status" value="1"/>
</dbReference>
<dbReference type="SUPFAM" id="SSF54909">
    <property type="entry name" value="Dimeric alpha+beta barrel"/>
    <property type="match status" value="1"/>
</dbReference>
<evidence type="ECO:0000313" key="1">
    <source>
        <dbReference type="EMBL" id="KAF4302443.1"/>
    </source>
</evidence>
<reference evidence="1" key="1">
    <citation type="submission" date="2020-04" db="EMBL/GenBank/DDBJ databases">
        <title>Genome Assembly and Annotation of Botryosphaeria dothidea sdau 11-99, a Latent Pathogen of Apple Fruit Ring Rot in China.</title>
        <authorList>
            <person name="Yu C."/>
            <person name="Diao Y."/>
            <person name="Lu Q."/>
            <person name="Zhao J."/>
            <person name="Cui S."/>
            <person name="Peng C."/>
            <person name="He B."/>
            <person name="Liu H."/>
        </authorList>
    </citation>
    <scope>NUCLEOTIDE SEQUENCE [LARGE SCALE GENOMIC DNA]</scope>
    <source>
        <strain evidence="1">Sdau11-99</strain>
    </source>
</reference>
<gene>
    <name evidence="1" type="ORF">GTA08_BOTSDO10516</name>
</gene>
<dbReference type="Proteomes" id="UP000572817">
    <property type="component" value="Unassembled WGS sequence"/>
</dbReference>
<dbReference type="AlphaFoldDB" id="A0A8H4N0D7"/>
<organism evidence="1 2">
    <name type="scientific">Botryosphaeria dothidea</name>
    <dbReference type="NCBI Taxonomy" id="55169"/>
    <lineage>
        <taxon>Eukaryota</taxon>
        <taxon>Fungi</taxon>
        <taxon>Dikarya</taxon>
        <taxon>Ascomycota</taxon>
        <taxon>Pezizomycotina</taxon>
        <taxon>Dothideomycetes</taxon>
        <taxon>Dothideomycetes incertae sedis</taxon>
        <taxon>Botryosphaeriales</taxon>
        <taxon>Botryosphaeriaceae</taxon>
        <taxon>Botryosphaeria</taxon>
    </lineage>
</organism>